<keyword evidence="3" id="KW-1185">Reference proteome</keyword>
<comment type="caution">
    <text evidence="2">The sequence shown here is derived from an EMBL/GenBank/DDBJ whole genome shotgun (WGS) entry which is preliminary data.</text>
</comment>
<dbReference type="EMBL" id="QEKW01000005">
    <property type="protein sequence ID" value="PVZ10061.1"/>
    <property type="molecule type" value="Genomic_DNA"/>
</dbReference>
<evidence type="ECO:0000256" key="1">
    <source>
        <dbReference type="SAM" id="MobiDB-lite"/>
    </source>
</evidence>
<accession>A0A2U1FCY4</accession>
<gene>
    <name evidence="2" type="ORF">C8D89_105137</name>
</gene>
<dbReference type="AlphaFoldDB" id="A0A2U1FCY4"/>
<reference evidence="2 3" key="1">
    <citation type="submission" date="2018-04" db="EMBL/GenBank/DDBJ databases">
        <title>Genomic Encyclopedia of Type Strains, Phase IV (KMG-IV): sequencing the most valuable type-strain genomes for metagenomic binning, comparative biology and taxonomic classification.</title>
        <authorList>
            <person name="Goeker M."/>
        </authorList>
    </citation>
    <scope>NUCLEOTIDE SEQUENCE [LARGE SCALE GENOMIC DNA]</scope>
    <source>
        <strain evidence="2 3">DSM 45771</strain>
    </source>
</reference>
<evidence type="ECO:0000313" key="2">
    <source>
        <dbReference type="EMBL" id="PVZ10061.1"/>
    </source>
</evidence>
<feature type="region of interest" description="Disordered" evidence="1">
    <location>
        <begin position="1"/>
        <end position="31"/>
    </location>
</feature>
<protein>
    <submittedName>
        <fullName evidence="2">Uncharacterized protein</fullName>
    </submittedName>
</protein>
<name>A0A2U1FCY4_9PSEU</name>
<evidence type="ECO:0000313" key="3">
    <source>
        <dbReference type="Proteomes" id="UP000245639"/>
    </source>
</evidence>
<organism evidence="2 3">
    <name type="scientific">Actinomycetospora cinnamomea</name>
    <dbReference type="NCBI Taxonomy" id="663609"/>
    <lineage>
        <taxon>Bacteria</taxon>
        <taxon>Bacillati</taxon>
        <taxon>Actinomycetota</taxon>
        <taxon>Actinomycetes</taxon>
        <taxon>Pseudonocardiales</taxon>
        <taxon>Pseudonocardiaceae</taxon>
        <taxon>Actinomycetospora</taxon>
    </lineage>
</organism>
<dbReference type="Proteomes" id="UP000245639">
    <property type="component" value="Unassembled WGS sequence"/>
</dbReference>
<proteinExistence type="predicted"/>
<dbReference type="RefSeq" id="WP_116708318.1">
    <property type="nucleotide sequence ID" value="NZ_QEKW01000005.1"/>
</dbReference>
<sequence length="65" mass="7387">MADGPARAARTGRRRIVEPGEPADDLAERLHLDDPALQRRYRADLDRVRDAELRAEVDTEGVRLH</sequence>